<evidence type="ECO:0000313" key="1">
    <source>
        <dbReference type="EMBL" id="KXG77590.1"/>
    </source>
</evidence>
<dbReference type="Proteomes" id="UP000070427">
    <property type="component" value="Unassembled WGS sequence"/>
</dbReference>
<proteinExistence type="predicted"/>
<accession>A0A140LAL5</accession>
<comment type="caution">
    <text evidence="1">The sequence shown here is derived from an EMBL/GenBank/DDBJ whole genome shotgun (WGS) entry which is preliminary data.</text>
</comment>
<dbReference type="RefSeq" id="WP_066352717.1">
    <property type="nucleotide sequence ID" value="NZ_LOED01000009.1"/>
</dbReference>
<protein>
    <submittedName>
        <fullName evidence="1">Uncharacterized protein</fullName>
    </submittedName>
</protein>
<dbReference type="AlphaFoldDB" id="A0A140LAL5"/>
<dbReference type="STRING" id="520764.AN618_09600"/>
<reference evidence="1 2" key="1">
    <citation type="submission" date="2015-12" db="EMBL/GenBank/DDBJ databases">
        <title>Draft genome sequnece of Fervidicola ferrireducens strain Y170.</title>
        <authorList>
            <person name="Patel B.K."/>
        </authorList>
    </citation>
    <scope>NUCLEOTIDE SEQUENCE [LARGE SCALE GENOMIC DNA]</scope>
    <source>
        <strain evidence="1 2">Y170</strain>
    </source>
</reference>
<dbReference type="InParanoid" id="A0A140LAL5"/>
<keyword evidence="2" id="KW-1185">Reference proteome</keyword>
<dbReference type="EMBL" id="LOED01000009">
    <property type="protein sequence ID" value="KXG77590.1"/>
    <property type="molecule type" value="Genomic_DNA"/>
</dbReference>
<gene>
    <name evidence="1" type="ORF">AN618_09600</name>
</gene>
<dbReference type="OrthoDB" id="583504at2"/>
<organism evidence="1 2">
    <name type="scientific">Fervidicola ferrireducens</name>
    <dbReference type="NCBI Taxonomy" id="520764"/>
    <lineage>
        <taxon>Bacteria</taxon>
        <taxon>Bacillati</taxon>
        <taxon>Bacillota</taxon>
        <taxon>Clostridia</taxon>
        <taxon>Thermosediminibacterales</taxon>
        <taxon>Thermosediminibacteraceae</taxon>
        <taxon>Fervidicola</taxon>
    </lineage>
</organism>
<evidence type="ECO:0000313" key="2">
    <source>
        <dbReference type="Proteomes" id="UP000070427"/>
    </source>
</evidence>
<name>A0A140LAL5_9FIRM</name>
<sequence>MGLDLTLIPKDEYLIARLDETSFHGEIKKTIRKAIQDAATYYRTISPQTLEYLVALGRLSSRTEEDTYFINLFYHLYGPNSQLPDLQPLLAKYKFIIDDEALMFESKVGSYSTIHYLRSFCDKVFEYLKKGIPANTEETVREILEECAKNGCDYSYEHCPALCYHSDCEGYYLPTTEPFDFEHSSSYKLAIELVRLYSSGAIDILNNKFRDKASVGNILWSFKILMYYALSSLEHDEILEFC</sequence>